<dbReference type="GO" id="GO:0044547">
    <property type="term" value="F:DNA topoisomerase binding"/>
    <property type="evidence" value="ECO:0007669"/>
    <property type="project" value="TreeGrafter"/>
</dbReference>
<dbReference type="PANTHER" id="PTHR46060:SF2">
    <property type="entry name" value="HISTONE-LYSINE N-METHYLTRANSFERASE SETMAR"/>
    <property type="match status" value="1"/>
</dbReference>
<accession>A0A4C1V0F6</accession>
<dbReference type="GO" id="GO:0000014">
    <property type="term" value="F:single-stranded DNA endodeoxyribonuclease activity"/>
    <property type="evidence" value="ECO:0007669"/>
    <property type="project" value="TreeGrafter"/>
</dbReference>
<reference evidence="1 2" key="1">
    <citation type="journal article" date="2019" name="Commun. Biol.">
        <title>The bagworm genome reveals a unique fibroin gene that provides high tensile strength.</title>
        <authorList>
            <person name="Kono N."/>
            <person name="Nakamura H."/>
            <person name="Ohtoshi R."/>
            <person name="Tomita M."/>
            <person name="Numata K."/>
            <person name="Arakawa K."/>
        </authorList>
    </citation>
    <scope>NUCLEOTIDE SEQUENCE [LARGE SCALE GENOMIC DNA]</scope>
</reference>
<dbReference type="GO" id="GO:0000793">
    <property type="term" value="C:condensed chromosome"/>
    <property type="evidence" value="ECO:0007669"/>
    <property type="project" value="TreeGrafter"/>
</dbReference>
<dbReference type="GO" id="GO:0042800">
    <property type="term" value="F:histone H3K4 methyltransferase activity"/>
    <property type="evidence" value="ECO:0007669"/>
    <property type="project" value="TreeGrafter"/>
</dbReference>
<dbReference type="GO" id="GO:0035861">
    <property type="term" value="C:site of double-strand break"/>
    <property type="evidence" value="ECO:0007669"/>
    <property type="project" value="TreeGrafter"/>
</dbReference>
<dbReference type="OrthoDB" id="616263at2759"/>
<dbReference type="GO" id="GO:0046975">
    <property type="term" value="F:histone H3K36 methyltransferase activity"/>
    <property type="evidence" value="ECO:0007669"/>
    <property type="project" value="TreeGrafter"/>
</dbReference>
<dbReference type="GO" id="GO:0000729">
    <property type="term" value="P:DNA double-strand break processing"/>
    <property type="evidence" value="ECO:0007669"/>
    <property type="project" value="TreeGrafter"/>
</dbReference>
<dbReference type="AlphaFoldDB" id="A0A4C1V0F6"/>
<dbReference type="EMBL" id="BGZK01000256">
    <property type="protein sequence ID" value="GBP32205.1"/>
    <property type="molecule type" value="Genomic_DNA"/>
</dbReference>
<dbReference type="GO" id="GO:0003697">
    <property type="term" value="F:single-stranded DNA binding"/>
    <property type="evidence" value="ECO:0007669"/>
    <property type="project" value="TreeGrafter"/>
</dbReference>
<gene>
    <name evidence="1" type="ORF">EVAR_27629_1</name>
</gene>
<dbReference type="InterPro" id="IPR052709">
    <property type="entry name" value="Transposase-MT_Hybrid"/>
</dbReference>
<dbReference type="GO" id="GO:0031297">
    <property type="term" value="P:replication fork processing"/>
    <property type="evidence" value="ECO:0007669"/>
    <property type="project" value="TreeGrafter"/>
</dbReference>
<sequence length="113" mass="13342">MSEWNGYIWNLNKMEQATKKIYNVYGLNTTSVRIPQNWLKCFQSGNFDVKDEPRSGRPVTDLVDAILEKVEHDWHISSYDITKTGYWSYYNFGPFEKKLDTKKARYLGPTRAH</sequence>
<dbReference type="PANTHER" id="PTHR46060">
    <property type="entry name" value="MARINER MOS1 TRANSPOSASE-LIKE PROTEIN"/>
    <property type="match status" value="1"/>
</dbReference>
<evidence type="ECO:0000313" key="2">
    <source>
        <dbReference type="Proteomes" id="UP000299102"/>
    </source>
</evidence>
<dbReference type="Proteomes" id="UP000299102">
    <property type="component" value="Unassembled WGS sequence"/>
</dbReference>
<name>A0A4C1V0F6_EUMVA</name>
<dbReference type="GO" id="GO:0005634">
    <property type="term" value="C:nucleus"/>
    <property type="evidence" value="ECO:0007669"/>
    <property type="project" value="TreeGrafter"/>
</dbReference>
<dbReference type="GO" id="GO:0015074">
    <property type="term" value="P:DNA integration"/>
    <property type="evidence" value="ECO:0007669"/>
    <property type="project" value="TreeGrafter"/>
</dbReference>
<organism evidence="1 2">
    <name type="scientific">Eumeta variegata</name>
    <name type="common">Bagworm moth</name>
    <name type="synonym">Eumeta japonica</name>
    <dbReference type="NCBI Taxonomy" id="151549"/>
    <lineage>
        <taxon>Eukaryota</taxon>
        <taxon>Metazoa</taxon>
        <taxon>Ecdysozoa</taxon>
        <taxon>Arthropoda</taxon>
        <taxon>Hexapoda</taxon>
        <taxon>Insecta</taxon>
        <taxon>Pterygota</taxon>
        <taxon>Neoptera</taxon>
        <taxon>Endopterygota</taxon>
        <taxon>Lepidoptera</taxon>
        <taxon>Glossata</taxon>
        <taxon>Ditrysia</taxon>
        <taxon>Tineoidea</taxon>
        <taxon>Psychidae</taxon>
        <taxon>Oiketicinae</taxon>
        <taxon>Eumeta</taxon>
    </lineage>
</organism>
<keyword evidence="2" id="KW-1185">Reference proteome</keyword>
<dbReference type="GO" id="GO:0003690">
    <property type="term" value="F:double-stranded DNA binding"/>
    <property type="evidence" value="ECO:0007669"/>
    <property type="project" value="TreeGrafter"/>
</dbReference>
<evidence type="ECO:0000313" key="1">
    <source>
        <dbReference type="EMBL" id="GBP32205.1"/>
    </source>
</evidence>
<comment type="caution">
    <text evidence="1">The sequence shown here is derived from an EMBL/GenBank/DDBJ whole genome shotgun (WGS) entry which is preliminary data.</text>
</comment>
<protein>
    <submittedName>
        <fullName evidence="1">Uncharacterized protein</fullName>
    </submittedName>
</protein>
<dbReference type="GO" id="GO:0006303">
    <property type="term" value="P:double-strand break repair via nonhomologous end joining"/>
    <property type="evidence" value="ECO:0007669"/>
    <property type="project" value="TreeGrafter"/>
</dbReference>
<proteinExistence type="predicted"/>
<dbReference type="GO" id="GO:0044774">
    <property type="term" value="P:mitotic DNA integrity checkpoint signaling"/>
    <property type="evidence" value="ECO:0007669"/>
    <property type="project" value="TreeGrafter"/>
</dbReference>